<keyword evidence="1" id="KW-0812">Transmembrane</keyword>
<dbReference type="RefSeq" id="WP_274265965.1">
    <property type="nucleotide sequence ID" value="NZ_CP117880.1"/>
</dbReference>
<protein>
    <submittedName>
        <fullName evidence="2">FeoB-associated Cys-rich membrane protein</fullName>
    </submittedName>
</protein>
<evidence type="ECO:0000313" key="2">
    <source>
        <dbReference type="EMBL" id="WDF67235.1"/>
    </source>
</evidence>
<evidence type="ECO:0000313" key="3">
    <source>
        <dbReference type="Proteomes" id="UP001221558"/>
    </source>
</evidence>
<sequence>MDAIIQYIIIGVVFIAAVAYIVKRFLPSKRKGDACGKGCGCAMTTASPGPDTNRKR</sequence>
<name>A0ABY7WCP3_9SPHI</name>
<feature type="transmembrane region" description="Helical" evidence="1">
    <location>
        <begin position="6"/>
        <end position="22"/>
    </location>
</feature>
<accession>A0ABY7WCP3</accession>
<proteinExistence type="predicted"/>
<dbReference type="EMBL" id="CP117880">
    <property type="protein sequence ID" value="WDF67235.1"/>
    <property type="molecule type" value="Genomic_DNA"/>
</dbReference>
<gene>
    <name evidence="2" type="ORF">PQ465_13070</name>
</gene>
<organism evidence="2 3">
    <name type="scientific">Sphingobacterium oryzagri</name>
    <dbReference type="NCBI Taxonomy" id="3025669"/>
    <lineage>
        <taxon>Bacteria</taxon>
        <taxon>Pseudomonadati</taxon>
        <taxon>Bacteroidota</taxon>
        <taxon>Sphingobacteriia</taxon>
        <taxon>Sphingobacteriales</taxon>
        <taxon>Sphingobacteriaceae</taxon>
        <taxon>Sphingobacterium</taxon>
    </lineage>
</organism>
<keyword evidence="1" id="KW-0472">Membrane</keyword>
<reference evidence="2 3" key="1">
    <citation type="submission" date="2023-02" db="EMBL/GenBank/DDBJ databases">
        <title>Genome sequence of Sphingobacterium sp. KACC 22765.</title>
        <authorList>
            <person name="Kim S."/>
            <person name="Heo J."/>
            <person name="Kwon S.-W."/>
        </authorList>
    </citation>
    <scope>NUCLEOTIDE SEQUENCE [LARGE SCALE GENOMIC DNA]</scope>
    <source>
        <strain evidence="2 3">KACC 22765</strain>
    </source>
</reference>
<dbReference type="Proteomes" id="UP001221558">
    <property type="component" value="Chromosome"/>
</dbReference>
<keyword evidence="3" id="KW-1185">Reference proteome</keyword>
<dbReference type="Pfam" id="PF12669">
    <property type="entry name" value="FeoB_associated"/>
    <property type="match status" value="1"/>
</dbReference>
<evidence type="ECO:0000256" key="1">
    <source>
        <dbReference type="SAM" id="Phobius"/>
    </source>
</evidence>
<keyword evidence="1" id="KW-1133">Transmembrane helix</keyword>